<evidence type="ECO:0000256" key="2">
    <source>
        <dbReference type="SAM" id="SignalP"/>
    </source>
</evidence>
<evidence type="ECO:0000259" key="3">
    <source>
        <dbReference type="Pfam" id="PF03625"/>
    </source>
</evidence>
<feature type="signal peptide" evidence="2">
    <location>
        <begin position="1"/>
        <end position="18"/>
    </location>
</feature>
<dbReference type="Proteomes" id="UP000254209">
    <property type="component" value="Unassembled WGS sequence"/>
</dbReference>
<protein>
    <submittedName>
        <fullName evidence="4">Uncharacterized conserved protein</fullName>
    </submittedName>
</protein>
<evidence type="ECO:0000313" key="4">
    <source>
        <dbReference type="EMBL" id="SSY70920.1"/>
    </source>
</evidence>
<sequence>MRKILLPILATVSLAACAHNHAPAEQGHHHHHHAHDHTHHHDHKHPIMTHTLESKYTFTQTVQKLTQAVQSKGMTVFATIDHAAAAKQVGLNMQPATVIVFGTPKAGTPLMVKDPALALQLPLRVLVTEVDGKVQVVFNDTRAIIHGSKIEYSEVENTLANAEKLIRSTVTQ</sequence>
<dbReference type="SUPFAM" id="SSF103247">
    <property type="entry name" value="TT1751-like"/>
    <property type="match status" value="1"/>
</dbReference>
<dbReference type="InterPro" id="IPR005180">
    <property type="entry name" value="DUF302"/>
</dbReference>
<name>A0A376BMN5_9NEIS</name>
<proteinExistence type="predicted"/>
<organism evidence="4 5">
    <name type="scientific">Alysiella crassa</name>
    <dbReference type="NCBI Taxonomy" id="153491"/>
    <lineage>
        <taxon>Bacteria</taxon>
        <taxon>Pseudomonadati</taxon>
        <taxon>Pseudomonadota</taxon>
        <taxon>Betaproteobacteria</taxon>
        <taxon>Neisseriales</taxon>
        <taxon>Neisseriaceae</taxon>
        <taxon>Alysiella</taxon>
    </lineage>
</organism>
<accession>A0A376BMN5</accession>
<dbReference type="CDD" id="cd14797">
    <property type="entry name" value="DUF302"/>
    <property type="match status" value="1"/>
</dbReference>
<feature type="compositionally biased region" description="Basic residues" evidence="1">
    <location>
        <begin position="28"/>
        <end position="45"/>
    </location>
</feature>
<dbReference type="STRING" id="1120980.GCA_000745955_01259"/>
<evidence type="ECO:0000313" key="5">
    <source>
        <dbReference type="Proteomes" id="UP000254209"/>
    </source>
</evidence>
<keyword evidence="2" id="KW-0732">Signal</keyword>
<feature type="region of interest" description="Disordered" evidence="1">
    <location>
        <begin position="23"/>
        <end position="45"/>
    </location>
</feature>
<gene>
    <name evidence="4" type="ORF">NCTC10283_01041</name>
</gene>
<dbReference type="EMBL" id="UFSO01000002">
    <property type="protein sequence ID" value="SSY70920.1"/>
    <property type="molecule type" value="Genomic_DNA"/>
</dbReference>
<dbReference type="PROSITE" id="PS51257">
    <property type="entry name" value="PROKAR_LIPOPROTEIN"/>
    <property type="match status" value="1"/>
</dbReference>
<dbReference type="AlphaFoldDB" id="A0A376BMN5"/>
<dbReference type="PANTHER" id="PTHR38342">
    <property type="entry name" value="SLR5037 PROTEIN"/>
    <property type="match status" value="1"/>
</dbReference>
<evidence type="ECO:0000256" key="1">
    <source>
        <dbReference type="SAM" id="MobiDB-lite"/>
    </source>
</evidence>
<dbReference type="Pfam" id="PF03625">
    <property type="entry name" value="DUF302"/>
    <property type="match status" value="1"/>
</dbReference>
<dbReference type="InterPro" id="IPR035923">
    <property type="entry name" value="TT1751-like_sf"/>
</dbReference>
<reference evidence="4 5" key="1">
    <citation type="submission" date="2018-06" db="EMBL/GenBank/DDBJ databases">
        <authorList>
            <consortium name="Pathogen Informatics"/>
            <person name="Doyle S."/>
        </authorList>
    </citation>
    <scope>NUCLEOTIDE SEQUENCE [LARGE SCALE GENOMIC DNA]</scope>
    <source>
        <strain evidence="4 5">NCTC10283</strain>
    </source>
</reference>
<dbReference type="OrthoDB" id="9799367at2"/>
<dbReference type="PANTHER" id="PTHR38342:SF2">
    <property type="entry name" value="INNER MEMBRANE OR EXPORTED"/>
    <property type="match status" value="1"/>
</dbReference>
<feature type="domain" description="DUF302" evidence="3">
    <location>
        <begin position="80"/>
        <end position="140"/>
    </location>
</feature>
<dbReference type="Gene3D" id="3.30.310.70">
    <property type="entry name" value="TT1751-like domain"/>
    <property type="match status" value="1"/>
</dbReference>
<feature type="chain" id="PRO_5017010837" evidence="2">
    <location>
        <begin position="19"/>
        <end position="172"/>
    </location>
</feature>
<keyword evidence="5" id="KW-1185">Reference proteome</keyword>